<comment type="caution">
    <text evidence="13">Lacks conserved residue(s) required for the propagation of feature annotation.</text>
</comment>
<comment type="catalytic activity">
    <reaction evidence="12 13">
        <text>(S)-2,3,4,5-tetrahydrodipicolinate + NAD(+) + H2O = (2S,4S)-4-hydroxy-2,3,4,5-tetrahydrodipicolinate + NADH + H(+)</text>
        <dbReference type="Rhea" id="RHEA:35323"/>
        <dbReference type="ChEBI" id="CHEBI:15377"/>
        <dbReference type="ChEBI" id="CHEBI:15378"/>
        <dbReference type="ChEBI" id="CHEBI:16845"/>
        <dbReference type="ChEBI" id="CHEBI:57540"/>
        <dbReference type="ChEBI" id="CHEBI:57945"/>
        <dbReference type="ChEBI" id="CHEBI:67139"/>
        <dbReference type="EC" id="1.17.1.8"/>
    </reaction>
</comment>
<comment type="catalytic activity">
    <reaction evidence="11 13">
        <text>(S)-2,3,4,5-tetrahydrodipicolinate + NADP(+) + H2O = (2S,4S)-4-hydroxy-2,3,4,5-tetrahydrodipicolinate + NADPH + H(+)</text>
        <dbReference type="Rhea" id="RHEA:35331"/>
        <dbReference type="ChEBI" id="CHEBI:15377"/>
        <dbReference type="ChEBI" id="CHEBI:15378"/>
        <dbReference type="ChEBI" id="CHEBI:16845"/>
        <dbReference type="ChEBI" id="CHEBI:57783"/>
        <dbReference type="ChEBI" id="CHEBI:58349"/>
        <dbReference type="ChEBI" id="CHEBI:67139"/>
        <dbReference type="EC" id="1.17.1.8"/>
    </reaction>
</comment>
<dbReference type="InterPro" id="IPR022664">
    <property type="entry name" value="DapB_N_CS"/>
</dbReference>
<dbReference type="InterPro" id="IPR023940">
    <property type="entry name" value="DHDPR_bac"/>
</dbReference>
<dbReference type="PATRIC" id="fig|45056.6.peg.2031"/>
<evidence type="ECO:0000256" key="7">
    <source>
        <dbReference type="ARBA" id="ARBA00023027"/>
    </source>
</evidence>
<comment type="subcellular location">
    <subcellularLocation>
        <location evidence="13">Cytoplasm</location>
    </subcellularLocation>
</comment>
<keyword evidence="2 13" id="KW-0963">Cytoplasm</keyword>
<dbReference type="PROSITE" id="PS01298">
    <property type="entry name" value="DAPB"/>
    <property type="match status" value="1"/>
</dbReference>
<dbReference type="GO" id="GO:0016726">
    <property type="term" value="F:oxidoreductase activity, acting on CH or CH2 groups, NAD or NADP as acceptor"/>
    <property type="evidence" value="ECO:0007669"/>
    <property type="project" value="UniProtKB-UniRule"/>
</dbReference>
<feature type="active site" description="Proton donor" evidence="13">
    <location>
        <position position="138"/>
    </location>
</feature>
<dbReference type="UniPathway" id="UPA00034">
    <property type="reaction ID" value="UER00018"/>
</dbReference>
<comment type="pathway">
    <text evidence="9 13">Amino-acid biosynthesis; L-lysine biosynthesis via DAP pathway; (S)-tetrahydrodipicolinate from L-aspartate: step 4/4.</text>
</comment>
<dbReference type="RefSeq" id="WP_058463030.1">
    <property type="nucleotide sequence ID" value="NZ_CAAAHS010000001.1"/>
</dbReference>
<dbReference type="GO" id="GO:0051287">
    <property type="term" value="F:NAD binding"/>
    <property type="evidence" value="ECO:0007669"/>
    <property type="project" value="UniProtKB-UniRule"/>
</dbReference>
<keyword evidence="17" id="KW-0614">Plasmid</keyword>
<dbReference type="PANTHER" id="PTHR20836">
    <property type="entry name" value="DIHYDRODIPICOLINATE REDUCTASE"/>
    <property type="match status" value="1"/>
</dbReference>
<feature type="binding site" evidence="13">
    <location>
        <position position="33"/>
    </location>
    <ligand>
        <name>NAD(+)</name>
        <dbReference type="ChEBI" id="CHEBI:57540"/>
    </ligand>
</feature>
<evidence type="ECO:0000256" key="10">
    <source>
        <dbReference type="ARBA" id="ARBA00038983"/>
    </source>
</evidence>
<feature type="binding site" evidence="13">
    <location>
        <begin position="78"/>
        <end position="80"/>
    </location>
    <ligand>
        <name>NAD(+)</name>
        <dbReference type="ChEBI" id="CHEBI:57540"/>
    </ligand>
</feature>
<evidence type="ECO:0000256" key="6">
    <source>
        <dbReference type="ARBA" id="ARBA00023002"/>
    </source>
</evidence>
<evidence type="ECO:0000313" key="19">
    <source>
        <dbReference type="Proteomes" id="UP000281170"/>
    </source>
</evidence>
<dbReference type="InterPro" id="IPR022663">
    <property type="entry name" value="DapB_C"/>
</dbReference>
<dbReference type="FunFam" id="3.30.360.10:FF:000009">
    <property type="entry name" value="4-hydroxy-tetrahydrodipicolinate reductase"/>
    <property type="match status" value="1"/>
</dbReference>
<comment type="similarity">
    <text evidence="1 13">Belongs to the DapB family.</text>
</comment>
<dbReference type="GO" id="GO:0050661">
    <property type="term" value="F:NADP binding"/>
    <property type="evidence" value="ECO:0007669"/>
    <property type="project" value="UniProtKB-UniRule"/>
</dbReference>
<sequence length="245" mass="26516">MKKKIIVNGSYGKMGSLACETLKKNADFEIVAETGSKDNLLQCIQKTLPDIVLDLTRADCAYENALTVVNAGVSPVIGTSGLLPDQVNHLKSICDEKKLGGIIVPNFSIAAVLMMHFAKLAAQFLPEVEIIEAHHQQKQDAPSGTAIKTAEMIAAGRKDLKNKLEIKEVIPGVRGGMHQEINIHSLRLPGVLAEQQVIFGSVGETLTLKHTSIDRSSFMPGVVLACQQVTQLKSLCYGLEYVLNL</sequence>
<keyword evidence="8 13" id="KW-0457">Lysine biosynthesis</keyword>
<feature type="active site" description="Proton donor/acceptor" evidence="13">
    <location>
        <position position="134"/>
    </location>
</feature>
<evidence type="ECO:0000313" key="16">
    <source>
        <dbReference type="EMBL" id="KTC64675.1"/>
    </source>
</evidence>
<comment type="subunit">
    <text evidence="13">Homotetramer.</text>
</comment>
<evidence type="ECO:0000259" key="14">
    <source>
        <dbReference type="Pfam" id="PF01113"/>
    </source>
</evidence>
<dbReference type="Gene3D" id="3.40.50.720">
    <property type="entry name" value="NAD(P)-binding Rossmann-like Domain"/>
    <property type="match status" value="1"/>
</dbReference>
<dbReference type="Pfam" id="PF05173">
    <property type="entry name" value="DapB_C"/>
    <property type="match status" value="1"/>
</dbReference>
<gene>
    <name evidence="13 16" type="primary">dapB</name>
    <name evidence="16" type="ORF">Lade_1969</name>
    <name evidence="17" type="ORF">NCTC12735_01790</name>
</gene>
<feature type="binding site" evidence="13">
    <location>
        <begin position="9"/>
        <end position="14"/>
    </location>
    <ligand>
        <name>NAD(+)</name>
        <dbReference type="ChEBI" id="CHEBI:57540"/>
    </ligand>
</feature>
<evidence type="ECO:0000259" key="15">
    <source>
        <dbReference type="Pfam" id="PF05173"/>
    </source>
</evidence>
<dbReference type="PANTHER" id="PTHR20836:SF0">
    <property type="entry name" value="4-HYDROXY-TETRAHYDRODIPICOLINATE REDUCTASE 1, CHLOROPLASTIC-RELATED"/>
    <property type="match status" value="1"/>
</dbReference>
<feature type="binding site" evidence="13">
    <location>
        <position position="135"/>
    </location>
    <ligand>
        <name>(S)-2,3,4,5-tetrahydrodipicolinate</name>
        <dbReference type="ChEBI" id="CHEBI:16845"/>
    </ligand>
</feature>
<dbReference type="STRING" id="45056.Lade_1969"/>
<evidence type="ECO:0000256" key="3">
    <source>
        <dbReference type="ARBA" id="ARBA00022605"/>
    </source>
</evidence>
<dbReference type="Gene3D" id="3.30.360.10">
    <property type="entry name" value="Dihydrodipicolinate Reductase, domain 2"/>
    <property type="match status" value="1"/>
</dbReference>
<feature type="domain" description="Dihydrodipicolinate reductase N-terminal" evidence="14">
    <location>
        <begin position="4"/>
        <end position="107"/>
    </location>
</feature>
<evidence type="ECO:0000256" key="5">
    <source>
        <dbReference type="ARBA" id="ARBA00022915"/>
    </source>
</evidence>
<evidence type="ECO:0000256" key="4">
    <source>
        <dbReference type="ARBA" id="ARBA00022857"/>
    </source>
</evidence>
<name>A0A0W0R0Q0_9GAMM</name>
<dbReference type="EMBL" id="LR134433">
    <property type="protein sequence ID" value="VEH86143.1"/>
    <property type="molecule type" value="Genomic_DNA"/>
</dbReference>
<organism evidence="16 18">
    <name type="scientific">Legionella adelaidensis</name>
    <dbReference type="NCBI Taxonomy" id="45056"/>
    <lineage>
        <taxon>Bacteria</taxon>
        <taxon>Pseudomonadati</taxon>
        <taxon>Pseudomonadota</taxon>
        <taxon>Gammaproteobacteria</taxon>
        <taxon>Legionellales</taxon>
        <taxon>Legionellaceae</taxon>
        <taxon>Legionella</taxon>
    </lineage>
</organism>
<feature type="binding site" evidence="13">
    <location>
        <begin position="144"/>
        <end position="145"/>
    </location>
    <ligand>
        <name>(S)-2,3,4,5-tetrahydrodipicolinate</name>
        <dbReference type="ChEBI" id="CHEBI:16845"/>
    </ligand>
</feature>
<protein>
    <recommendedName>
        <fullName evidence="10 13">4-hydroxy-tetrahydrodipicolinate reductase</fullName>
        <shortName evidence="13">HTPA reductase</shortName>
        <ecNumber evidence="10 13">1.17.1.8</ecNumber>
    </recommendedName>
</protein>
<evidence type="ECO:0000256" key="13">
    <source>
        <dbReference type="HAMAP-Rule" id="MF_00102"/>
    </source>
</evidence>
<keyword evidence="5 13" id="KW-0220">Diaminopimelate biosynthesis</keyword>
<dbReference type="HAMAP" id="MF_00102">
    <property type="entry name" value="DapB"/>
    <property type="match status" value="1"/>
</dbReference>
<dbReference type="CDD" id="cd02274">
    <property type="entry name" value="DHDPR_N"/>
    <property type="match status" value="1"/>
</dbReference>
<reference evidence="16 18" key="1">
    <citation type="submission" date="2015-11" db="EMBL/GenBank/DDBJ databases">
        <title>Identification of large and diverse effector repertoires of 38 Legionella species.</title>
        <authorList>
            <person name="Burstein D."/>
            <person name="Amaro F."/>
            <person name="Zusman T."/>
            <person name="Lifshitz Z."/>
            <person name="Cohen O."/>
            <person name="Gilbert J.A."/>
            <person name="Pupko T."/>
            <person name="Shuman H.A."/>
            <person name="Segal G."/>
        </authorList>
    </citation>
    <scope>NUCLEOTIDE SEQUENCE [LARGE SCALE GENOMIC DNA]</scope>
    <source>
        <strain evidence="16 18">1762-AUS-E</strain>
    </source>
</reference>
<dbReference type="EC" id="1.17.1.8" evidence="10 13"/>
<dbReference type="GO" id="GO:0008839">
    <property type="term" value="F:4-hydroxy-tetrahydrodipicolinate reductase"/>
    <property type="evidence" value="ECO:0007669"/>
    <property type="project" value="UniProtKB-UniRule"/>
</dbReference>
<dbReference type="Proteomes" id="UP000054859">
    <property type="component" value="Unassembled WGS sequence"/>
</dbReference>
<dbReference type="OrthoDB" id="9790352at2"/>
<dbReference type="InterPro" id="IPR036291">
    <property type="entry name" value="NAD(P)-bd_dom_sf"/>
</dbReference>
<keyword evidence="6 13" id="KW-0560">Oxidoreductase</keyword>
<keyword evidence="7 13" id="KW-0520">NAD</keyword>
<dbReference type="PIRSF" id="PIRSF000161">
    <property type="entry name" value="DHPR"/>
    <property type="match status" value="1"/>
</dbReference>
<evidence type="ECO:0000256" key="9">
    <source>
        <dbReference type="ARBA" id="ARBA00037922"/>
    </source>
</evidence>
<dbReference type="InterPro" id="IPR000846">
    <property type="entry name" value="DapB_N"/>
</dbReference>
<evidence type="ECO:0000256" key="11">
    <source>
        <dbReference type="ARBA" id="ARBA00049080"/>
    </source>
</evidence>
<geneLocation type="plasmid" evidence="17 19">
    <name>24</name>
</geneLocation>
<dbReference type="GO" id="GO:0005829">
    <property type="term" value="C:cytosol"/>
    <property type="evidence" value="ECO:0007669"/>
    <property type="project" value="TreeGrafter"/>
</dbReference>
<dbReference type="AlphaFoldDB" id="A0A0W0R0Q0"/>
<comment type="caution">
    <text evidence="13">Was originally thought to be a dihydrodipicolinate reductase (DHDPR), catalyzing the conversion of dihydrodipicolinate to tetrahydrodipicolinate. However, it was shown in E.coli that the substrate of the enzymatic reaction is not dihydrodipicolinate (DHDP) but in fact (2S,4S)-4-hydroxy-2,3,4,5-tetrahydrodipicolinic acid (HTPA), the product released by the DapA-catalyzed reaction.</text>
</comment>
<evidence type="ECO:0000256" key="12">
    <source>
        <dbReference type="ARBA" id="ARBA00049396"/>
    </source>
</evidence>
<dbReference type="Pfam" id="PF01113">
    <property type="entry name" value="DapB_N"/>
    <property type="match status" value="1"/>
</dbReference>
<keyword evidence="3 13" id="KW-0028">Amino-acid biosynthesis</keyword>
<dbReference type="SUPFAM" id="SSF55347">
    <property type="entry name" value="Glyceraldehyde-3-phosphate dehydrogenase-like, C-terminal domain"/>
    <property type="match status" value="1"/>
</dbReference>
<dbReference type="NCBIfam" id="TIGR00036">
    <property type="entry name" value="dapB"/>
    <property type="match status" value="1"/>
</dbReference>
<evidence type="ECO:0000313" key="18">
    <source>
        <dbReference type="Proteomes" id="UP000054859"/>
    </source>
</evidence>
<dbReference type="GO" id="GO:0009089">
    <property type="term" value="P:lysine biosynthetic process via diaminopimelate"/>
    <property type="evidence" value="ECO:0007669"/>
    <property type="project" value="UniProtKB-UniRule"/>
</dbReference>
<feature type="domain" description="Dihydrodipicolinate reductase C-terminal" evidence="15">
    <location>
        <begin position="111"/>
        <end position="243"/>
    </location>
</feature>
<dbReference type="SUPFAM" id="SSF51735">
    <property type="entry name" value="NAD(P)-binding Rossmann-fold domains"/>
    <property type="match status" value="1"/>
</dbReference>
<proteinExistence type="inferred from homology"/>
<comment type="function">
    <text evidence="13">Catalyzes the conversion of 4-hydroxy-tetrahydrodipicolinate (HTPA) to tetrahydrodipicolinate.</text>
</comment>
<accession>A0A0W0R0Q0</accession>
<evidence type="ECO:0000256" key="1">
    <source>
        <dbReference type="ARBA" id="ARBA00006642"/>
    </source>
</evidence>
<dbReference type="EMBL" id="LNKA01000019">
    <property type="protein sequence ID" value="KTC64675.1"/>
    <property type="molecule type" value="Genomic_DNA"/>
</dbReference>
<dbReference type="GO" id="GO:0019877">
    <property type="term" value="P:diaminopimelate biosynthetic process"/>
    <property type="evidence" value="ECO:0007669"/>
    <property type="project" value="UniProtKB-UniRule"/>
</dbReference>
<evidence type="ECO:0000256" key="2">
    <source>
        <dbReference type="ARBA" id="ARBA00022490"/>
    </source>
</evidence>
<dbReference type="Proteomes" id="UP000281170">
    <property type="component" value="Plasmid 24"/>
</dbReference>
<keyword evidence="18" id="KW-1185">Reference proteome</keyword>
<evidence type="ECO:0000313" key="17">
    <source>
        <dbReference type="EMBL" id="VEH86143.1"/>
    </source>
</evidence>
<feature type="binding site" evidence="13">
    <location>
        <begin position="104"/>
        <end position="107"/>
    </location>
    <ligand>
        <name>NAD(+)</name>
        <dbReference type="ChEBI" id="CHEBI:57540"/>
    </ligand>
</feature>
<evidence type="ECO:0000256" key="8">
    <source>
        <dbReference type="ARBA" id="ARBA00023154"/>
    </source>
</evidence>
<keyword evidence="4 13" id="KW-0521">NADP</keyword>
<dbReference type="KEGG" id="ladl:NCTC12735_01790"/>
<reference evidence="17 19" key="2">
    <citation type="submission" date="2018-12" db="EMBL/GenBank/DDBJ databases">
        <authorList>
            <consortium name="Pathogen Informatics"/>
        </authorList>
    </citation>
    <scope>NUCLEOTIDE SEQUENCE [LARGE SCALE GENOMIC DNA]</scope>
    <source>
        <strain evidence="17 19">NCTC12735</strain>
        <plasmid evidence="19">24</plasmid>
    </source>
</reference>